<comment type="subcellular location">
    <subcellularLocation>
        <location evidence="1 8">Endoplasmic reticulum membrane</location>
        <topology evidence="1 8">Multi-pass membrane protein</topology>
    </subcellularLocation>
</comment>
<gene>
    <name evidence="11" type="primary">LMF2</name>
    <name evidence="11" type="ORF">g.18751</name>
</gene>
<evidence type="ECO:0000256" key="4">
    <source>
        <dbReference type="ARBA" id="ARBA00022824"/>
    </source>
</evidence>
<evidence type="ECO:0000259" key="9">
    <source>
        <dbReference type="Pfam" id="PF06762"/>
    </source>
</evidence>
<evidence type="ECO:0000256" key="3">
    <source>
        <dbReference type="ARBA" id="ARBA00022692"/>
    </source>
</evidence>
<feature type="transmembrane region" description="Helical" evidence="8">
    <location>
        <begin position="299"/>
        <end position="320"/>
    </location>
</feature>
<feature type="transmembrane region" description="Helical" evidence="8">
    <location>
        <begin position="380"/>
        <end position="401"/>
    </location>
</feature>
<evidence type="ECO:0000256" key="5">
    <source>
        <dbReference type="ARBA" id="ARBA00022989"/>
    </source>
</evidence>
<evidence type="ECO:0000256" key="1">
    <source>
        <dbReference type="ARBA" id="ARBA00004477"/>
    </source>
</evidence>
<dbReference type="InterPro" id="IPR057433">
    <property type="entry name" value="LMF1/2_C"/>
</dbReference>
<feature type="transmembrane region" description="Helical" evidence="8">
    <location>
        <begin position="160"/>
        <end position="182"/>
    </location>
</feature>
<evidence type="ECO:0000259" key="10">
    <source>
        <dbReference type="Pfam" id="PF25179"/>
    </source>
</evidence>
<dbReference type="EMBL" id="GGYP01003377">
    <property type="protein sequence ID" value="MDE48148.1"/>
    <property type="molecule type" value="Transcribed_RNA"/>
</dbReference>
<name>A0A6G1SCM1_9ACAR</name>
<dbReference type="Pfam" id="PF06762">
    <property type="entry name" value="LMF1"/>
    <property type="match status" value="1"/>
</dbReference>
<sequence>MAFSLSSVARIKFYYLKGVLAVYIIAFTSLYLQVRSLFGDNGIVPLRDYMSKLNTNAKKPLELQSLVALAPKFGLGYGEFLELLCIFGVLLALLSLFVRRLTNALTFGLLWYIYYSISLVGQGFMTFHSDLLLLEVGFITTLLAPLLPTSRMSQSDHDHLTFFLIKWLTFRYFVTNVLNVYLDNDEAWYEMTAIKMVAQGVQFPSRLSWHVFNAPGELAKVYQAYEHVVKLCAPFLMLFDLKYSRQCGFYTLLAVAIPSALFFNFGWTDLLMAVCLLSFLKDAYYYNDKRAKQSNLRTFVDVLVLFAYIATVVFLMVRYFGLKYEKGVLKAQVMFTPVQFKLFADHIVPVSLVFGLLGLLNATYTTYFTSSRRTSIVKTLLYTFIVIPLFFSTFPTLIRFAPGLETKVKPIGMTKELSRAVAPYMLSNNYLLLSKVSHHYGEHRTELQIQGRVTPDDAVWQQFDLRYKPGLPSRELPRVVPHLPRVDLKMWYAARSSLQNNQWLQTLAYRVASQEKDLNDVLAPDTAVPKLSQIRIAAVAYKYSRKDRHPFAGYWSQSKVVSDYMPATTPEHLKFTVKSNGVSLTTPAKKLDERKPDTFNKMVSTYLEIVSEYVRGLDHTIVIWSTFVTAATISIMMK</sequence>
<evidence type="ECO:0000256" key="6">
    <source>
        <dbReference type="ARBA" id="ARBA00023136"/>
    </source>
</evidence>
<feature type="transmembrane region" description="Helical" evidence="8">
    <location>
        <begin position="105"/>
        <end position="125"/>
    </location>
</feature>
<organism evidence="11">
    <name type="scientific">Aceria tosichella</name>
    <name type="common">wheat curl mite</name>
    <dbReference type="NCBI Taxonomy" id="561515"/>
    <lineage>
        <taxon>Eukaryota</taxon>
        <taxon>Metazoa</taxon>
        <taxon>Ecdysozoa</taxon>
        <taxon>Arthropoda</taxon>
        <taxon>Chelicerata</taxon>
        <taxon>Arachnida</taxon>
        <taxon>Acari</taxon>
        <taxon>Acariformes</taxon>
        <taxon>Trombidiformes</taxon>
        <taxon>Prostigmata</taxon>
        <taxon>Eupodina</taxon>
        <taxon>Eriophyoidea</taxon>
        <taxon>Eriophyidae</taxon>
        <taxon>Eriophyinae</taxon>
        <taxon>Aceriini</taxon>
        <taxon>Aceria</taxon>
    </lineage>
</organism>
<reference evidence="11" key="1">
    <citation type="submission" date="2018-10" db="EMBL/GenBank/DDBJ databases">
        <title>Transcriptome assembly of Aceria tosichella (Wheat curl mite) Type 2.</title>
        <authorList>
            <person name="Scully E.D."/>
            <person name="Geib S.M."/>
            <person name="Palmer N.A."/>
            <person name="Gupta A.K."/>
            <person name="Sarath G."/>
            <person name="Tatineni S."/>
        </authorList>
    </citation>
    <scope>NUCLEOTIDE SEQUENCE</scope>
    <source>
        <strain evidence="11">LincolnNE</strain>
    </source>
</reference>
<comment type="function">
    <text evidence="8">Involved in the maturation of specific proteins in the endoplasmic reticulum.</text>
</comment>
<comment type="similarity">
    <text evidence="2 8">Belongs to the lipase maturation factor family.</text>
</comment>
<dbReference type="GO" id="GO:0051604">
    <property type="term" value="P:protein maturation"/>
    <property type="evidence" value="ECO:0007669"/>
    <property type="project" value="InterPro"/>
</dbReference>
<evidence type="ECO:0000313" key="11">
    <source>
        <dbReference type="EMBL" id="MDE48148.1"/>
    </source>
</evidence>
<accession>A0A6G1SCM1</accession>
<feature type="transmembrane region" description="Helical" evidence="8">
    <location>
        <begin position="249"/>
        <end position="279"/>
    </location>
</feature>
<keyword evidence="3 8" id="KW-0812">Transmembrane</keyword>
<dbReference type="InterPro" id="IPR057434">
    <property type="entry name" value="LMF1/2_N"/>
</dbReference>
<feature type="domain" description="Lipase maturation factor 1/2 N-terminal" evidence="9">
    <location>
        <begin position="126"/>
        <end position="284"/>
    </location>
</feature>
<dbReference type="Pfam" id="PF25179">
    <property type="entry name" value="LMF1_C"/>
    <property type="match status" value="1"/>
</dbReference>
<keyword evidence="7" id="KW-0325">Glycoprotein</keyword>
<feature type="transmembrane region" description="Helical" evidence="8">
    <location>
        <begin position="80"/>
        <end position="98"/>
    </location>
</feature>
<protein>
    <recommendedName>
        <fullName evidence="8">Lipase maturation factor</fullName>
    </recommendedName>
</protein>
<feature type="transmembrane region" description="Helical" evidence="8">
    <location>
        <begin position="131"/>
        <end position="148"/>
    </location>
</feature>
<dbReference type="PANTHER" id="PTHR14463">
    <property type="entry name" value="LIPASE MATURATION FACTOR"/>
    <property type="match status" value="1"/>
</dbReference>
<dbReference type="AlphaFoldDB" id="A0A6G1SCM1"/>
<keyword evidence="6 8" id="KW-0472">Membrane</keyword>
<evidence type="ECO:0000256" key="2">
    <source>
        <dbReference type="ARBA" id="ARBA00005512"/>
    </source>
</evidence>
<evidence type="ECO:0000256" key="7">
    <source>
        <dbReference type="ARBA" id="ARBA00023180"/>
    </source>
</evidence>
<feature type="domain" description="Lipase maturation factor 1/2 C-terminal" evidence="10">
    <location>
        <begin position="427"/>
        <end position="566"/>
    </location>
</feature>
<keyword evidence="4 8" id="KW-0256">Endoplasmic reticulum</keyword>
<dbReference type="PANTHER" id="PTHR14463:SF5">
    <property type="entry name" value="LIPASE MATURATION FACTOR 2"/>
    <property type="match status" value="1"/>
</dbReference>
<dbReference type="GO" id="GO:0005789">
    <property type="term" value="C:endoplasmic reticulum membrane"/>
    <property type="evidence" value="ECO:0007669"/>
    <property type="project" value="UniProtKB-SubCell"/>
</dbReference>
<proteinExistence type="inferred from homology"/>
<feature type="transmembrane region" description="Helical" evidence="8">
    <location>
        <begin position="347"/>
        <end position="368"/>
    </location>
</feature>
<evidence type="ECO:0000256" key="8">
    <source>
        <dbReference type="RuleBase" id="RU361229"/>
    </source>
</evidence>
<feature type="transmembrane region" description="Helical" evidence="8">
    <location>
        <begin position="12"/>
        <end position="32"/>
    </location>
</feature>
<dbReference type="InterPro" id="IPR009613">
    <property type="entry name" value="LMF"/>
</dbReference>
<keyword evidence="5 8" id="KW-1133">Transmembrane helix</keyword>